<evidence type="ECO:0000313" key="2">
    <source>
        <dbReference type="Proteomes" id="UP001164743"/>
    </source>
</evidence>
<sequence length="125" mass="13891">MPRGASQWAIGILEHAAGQREHDQESTLKHLIQFRIPKSLCTQITTTKAIHLLSNHHHNCRDLQSTVSSSFISLEFKGRQLEQDAPNLTLEVEKELAHGDDSSLDDFTENSGNSSVESAARIAFL</sequence>
<gene>
    <name evidence="1" type="ORF">PtA15_4A250</name>
</gene>
<reference evidence="1" key="1">
    <citation type="submission" date="2022-10" db="EMBL/GenBank/DDBJ databases">
        <title>Puccinia triticina Genome sequencing and assembly.</title>
        <authorList>
            <person name="Li C."/>
        </authorList>
    </citation>
    <scope>NUCLEOTIDE SEQUENCE</scope>
    <source>
        <strain evidence="1">Pt15</strain>
    </source>
</reference>
<proteinExistence type="predicted"/>
<evidence type="ECO:0000313" key="1">
    <source>
        <dbReference type="EMBL" id="WAQ83801.1"/>
    </source>
</evidence>
<dbReference type="EMBL" id="CP110424">
    <property type="protein sequence ID" value="WAQ83801.1"/>
    <property type="molecule type" value="Genomic_DNA"/>
</dbReference>
<keyword evidence="2" id="KW-1185">Reference proteome</keyword>
<dbReference type="GeneID" id="77809010"/>
<protein>
    <submittedName>
        <fullName evidence="1">Uncharacterized protein</fullName>
    </submittedName>
</protein>
<dbReference type="RefSeq" id="XP_053019356.1">
    <property type="nucleotide sequence ID" value="XM_053168115.1"/>
</dbReference>
<organism evidence="1 2">
    <name type="scientific">Puccinia triticina</name>
    <dbReference type="NCBI Taxonomy" id="208348"/>
    <lineage>
        <taxon>Eukaryota</taxon>
        <taxon>Fungi</taxon>
        <taxon>Dikarya</taxon>
        <taxon>Basidiomycota</taxon>
        <taxon>Pucciniomycotina</taxon>
        <taxon>Pucciniomycetes</taxon>
        <taxon>Pucciniales</taxon>
        <taxon>Pucciniaceae</taxon>
        <taxon>Puccinia</taxon>
    </lineage>
</organism>
<name>A0ABY7CI49_9BASI</name>
<accession>A0ABY7CI49</accession>
<dbReference type="Proteomes" id="UP001164743">
    <property type="component" value="Chromosome 4A"/>
</dbReference>